<name>A0ABQ9ZHG5_9CRUS</name>
<evidence type="ECO:0000313" key="1">
    <source>
        <dbReference type="EMBL" id="KAK4012375.1"/>
    </source>
</evidence>
<keyword evidence="2" id="KW-1185">Reference proteome</keyword>
<comment type="caution">
    <text evidence="1">The sequence shown here is derived from an EMBL/GenBank/DDBJ whole genome shotgun (WGS) entry which is preliminary data.</text>
</comment>
<gene>
    <name evidence="1" type="ORF">OUZ56_021474</name>
</gene>
<organism evidence="1 2">
    <name type="scientific">Daphnia magna</name>
    <dbReference type="NCBI Taxonomy" id="35525"/>
    <lineage>
        <taxon>Eukaryota</taxon>
        <taxon>Metazoa</taxon>
        <taxon>Ecdysozoa</taxon>
        <taxon>Arthropoda</taxon>
        <taxon>Crustacea</taxon>
        <taxon>Branchiopoda</taxon>
        <taxon>Diplostraca</taxon>
        <taxon>Cladocera</taxon>
        <taxon>Anomopoda</taxon>
        <taxon>Daphniidae</taxon>
        <taxon>Daphnia</taxon>
    </lineage>
</organism>
<dbReference type="EMBL" id="JAOYFB010000003">
    <property type="protein sequence ID" value="KAK4012375.1"/>
    <property type="molecule type" value="Genomic_DNA"/>
</dbReference>
<protein>
    <submittedName>
        <fullName evidence="1">Uncharacterized protein</fullName>
    </submittedName>
</protein>
<proteinExistence type="predicted"/>
<reference evidence="1 2" key="1">
    <citation type="journal article" date="2023" name="Nucleic Acids Res.">
        <title>The hologenome of Daphnia magna reveals possible DNA methylation and microbiome-mediated evolution of the host genome.</title>
        <authorList>
            <person name="Chaturvedi A."/>
            <person name="Li X."/>
            <person name="Dhandapani V."/>
            <person name="Marshall H."/>
            <person name="Kissane S."/>
            <person name="Cuenca-Cambronero M."/>
            <person name="Asole G."/>
            <person name="Calvet F."/>
            <person name="Ruiz-Romero M."/>
            <person name="Marangio P."/>
            <person name="Guigo R."/>
            <person name="Rago D."/>
            <person name="Mirbahai L."/>
            <person name="Eastwood N."/>
            <person name="Colbourne J.K."/>
            <person name="Zhou J."/>
            <person name="Mallon E."/>
            <person name="Orsini L."/>
        </authorList>
    </citation>
    <scope>NUCLEOTIDE SEQUENCE [LARGE SCALE GENOMIC DNA]</scope>
    <source>
        <strain evidence="1">LRV0_1</strain>
    </source>
</reference>
<accession>A0ABQ9ZHG5</accession>
<evidence type="ECO:0000313" key="2">
    <source>
        <dbReference type="Proteomes" id="UP001234178"/>
    </source>
</evidence>
<sequence>MATLVLDSETWRRRFVGVGVKSSSFLGIPKNRNQESGFLFEKKSRVIDSQIRQEINSSTWYGIALDLARKIKSNPN</sequence>
<dbReference type="Proteomes" id="UP001234178">
    <property type="component" value="Unassembled WGS sequence"/>
</dbReference>